<gene>
    <name evidence="1" type="ORF">SAJA_06210</name>
</gene>
<evidence type="ECO:0000313" key="1">
    <source>
        <dbReference type="EMBL" id="ROO29603.1"/>
    </source>
</evidence>
<proteinExistence type="predicted"/>
<reference evidence="1 2" key="1">
    <citation type="submission" date="2013-10" db="EMBL/GenBank/DDBJ databases">
        <title>Salinisphaera japonica YTM-1 Genome Sequencing.</title>
        <authorList>
            <person name="Lai Q."/>
            <person name="Li C."/>
            <person name="Shao Z."/>
        </authorList>
    </citation>
    <scope>NUCLEOTIDE SEQUENCE [LARGE SCALE GENOMIC DNA]</scope>
    <source>
        <strain evidence="1 2">YTM-1</strain>
    </source>
</reference>
<protein>
    <submittedName>
        <fullName evidence="1">Uncharacterized protein</fullName>
    </submittedName>
</protein>
<sequence length="41" mass="4629">MVDIGHTARNVIIEQCQSMFTIAHETNTVRNNILFRPISSA</sequence>
<dbReference type="InParanoid" id="A0A423PVH9"/>
<name>A0A423PVH9_9GAMM</name>
<keyword evidence="2" id="KW-1185">Reference proteome</keyword>
<dbReference type="EMBL" id="AYKG01000014">
    <property type="protein sequence ID" value="ROO29603.1"/>
    <property type="molecule type" value="Genomic_DNA"/>
</dbReference>
<dbReference type="AlphaFoldDB" id="A0A423PVH9"/>
<organism evidence="1 2">
    <name type="scientific">Salinisphaera japonica YTM-1</name>
    <dbReference type="NCBI Taxonomy" id="1209778"/>
    <lineage>
        <taxon>Bacteria</taxon>
        <taxon>Pseudomonadati</taxon>
        <taxon>Pseudomonadota</taxon>
        <taxon>Gammaproteobacteria</taxon>
        <taxon>Salinisphaerales</taxon>
        <taxon>Salinisphaeraceae</taxon>
        <taxon>Salinisphaera</taxon>
    </lineage>
</organism>
<comment type="caution">
    <text evidence="1">The sequence shown here is derived from an EMBL/GenBank/DDBJ whole genome shotgun (WGS) entry which is preliminary data.</text>
</comment>
<evidence type="ECO:0000313" key="2">
    <source>
        <dbReference type="Proteomes" id="UP000285310"/>
    </source>
</evidence>
<dbReference type="Proteomes" id="UP000285310">
    <property type="component" value="Unassembled WGS sequence"/>
</dbReference>
<accession>A0A423PVH9</accession>